<comment type="similarity">
    <text evidence="2 11">Belongs to the class-I aminoacyl-tRNA synthetase family. MetG type 1 subfamily.</text>
</comment>
<dbReference type="InterPro" id="IPR023458">
    <property type="entry name" value="Met-tRNA_ligase_1"/>
</dbReference>
<feature type="short sequence motif" description="'HIGH' region" evidence="11">
    <location>
        <begin position="10"/>
        <end position="20"/>
    </location>
</feature>
<dbReference type="Pfam" id="PF09334">
    <property type="entry name" value="tRNA-synt_1g"/>
    <property type="match status" value="1"/>
</dbReference>
<dbReference type="Gene3D" id="2.20.28.20">
    <property type="entry name" value="Methionyl-tRNA synthetase, Zn-domain"/>
    <property type="match status" value="1"/>
</dbReference>
<keyword evidence="15" id="KW-1185">Reference proteome</keyword>
<dbReference type="SUPFAM" id="SSF52374">
    <property type="entry name" value="Nucleotidylyl transferase"/>
    <property type="match status" value="1"/>
</dbReference>
<dbReference type="Gene3D" id="1.10.730.10">
    <property type="entry name" value="Isoleucyl-tRNA Synthetase, Domain 1"/>
    <property type="match status" value="1"/>
</dbReference>
<feature type="binding site" evidence="11">
    <location>
        <position position="333"/>
    </location>
    <ligand>
        <name>ATP</name>
        <dbReference type="ChEBI" id="CHEBI:30616"/>
    </ligand>
</feature>
<evidence type="ECO:0000313" key="14">
    <source>
        <dbReference type="EMBL" id="MBF5059492.1"/>
    </source>
</evidence>
<accession>A0ABS0AZC7</accession>
<dbReference type="SUPFAM" id="SSF57770">
    <property type="entry name" value="Methionyl-tRNA synthetase (MetRS), Zn-domain"/>
    <property type="match status" value="1"/>
</dbReference>
<keyword evidence="7 11" id="KW-0067">ATP-binding</keyword>
<feature type="domain" description="Methionyl/Valyl/Leucyl/Isoleucyl-tRNA synthetase anticodon-binding" evidence="12">
    <location>
        <begin position="415"/>
        <end position="516"/>
    </location>
</feature>
<evidence type="ECO:0000259" key="12">
    <source>
        <dbReference type="Pfam" id="PF08264"/>
    </source>
</evidence>
<evidence type="ECO:0000256" key="10">
    <source>
        <dbReference type="ARBA" id="ARBA00047364"/>
    </source>
</evidence>
<comment type="catalytic activity">
    <reaction evidence="10 11">
        <text>tRNA(Met) + L-methionine + ATP = L-methionyl-tRNA(Met) + AMP + diphosphate</text>
        <dbReference type="Rhea" id="RHEA:13481"/>
        <dbReference type="Rhea" id="RHEA-COMP:9667"/>
        <dbReference type="Rhea" id="RHEA-COMP:9698"/>
        <dbReference type="ChEBI" id="CHEBI:30616"/>
        <dbReference type="ChEBI" id="CHEBI:33019"/>
        <dbReference type="ChEBI" id="CHEBI:57844"/>
        <dbReference type="ChEBI" id="CHEBI:78442"/>
        <dbReference type="ChEBI" id="CHEBI:78530"/>
        <dbReference type="ChEBI" id="CHEBI:456215"/>
        <dbReference type="EC" id="6.1.1.10"/>
    </reaction>
</comment>
<dbReference type="InterPro" id="IPR009080">
    <property type="entry name" value="tRNAsynth_Ia_anticodon-bd"/>
</dbReference>
<proteinExistence type="inferred from homology"/>
<comment type="subunit">
    <text evidence="11">Monomer.</text>
</comment>
<evidence type="ECO:0000256" key="11">
    <source>
        <dbReference type="HAMAP-Rule" id="MF_00098"/>
    </source>
</evidence>
<dbReference type="HAMAP" id="MF_00098">
    <property type="entry name" value="Met_tRNA_synth_type1"/>
    <property type="match status" value="1"/>
</dbReference>
<evidence type="ECO:0000256" key="1">
    <source>
        <dbReference type="ARBA" id="ARBA00003314"/>
    </source>
</evidence>
<comment type="cofactor">
    <cofactor evidence="11">
        <name>Zn(2+)</name>
        <dbReference type="ChEBI" id="CHEBI:29105"/>
    </cofactor>
    <text evidence="11">Binds 1 zinc ion per subunit.</text>
</comment>
<dbReference type="CDD" id="cd07957">
    <property type="entry name" value="Anticodon_Ia_Met"/>
    <property type="match status" value="1"/>
</dbReference>
<dbReference type="SUPFAM" id="SSF47323">
    <property type="entry name" value="Anticodon-binding domain of a subclass of class I aminoacyl-tRNA synthetases"/>
    <property type="match status" value="1"/>
</dbReference>
<dbReference type="Proteomes" id="UP001194714">
    <property type="component" value="Unassembled WGS sequence"/>
</dbReference>
<feature type="binding site" evidence="11">
    <location>
        <position position="142"/>
    </location>
    <ligand>
        <name>Zn(2+)</name>
        <dbReference type="ChEBI" id="CHEBI:29105"/>
    </ligand>
</feature>
<name>A0ABS0AZC7_9BACT</name>
<dbReference type="EMBL" id="JAAEJV010000025">
    <property type="protein sequence ID" value="MBF5059492.1"/>
    <property type="molecule type" value="Genomic_DNA"/>
</dbReference>
<keyword evidence="4 11" id="KW-0479">Metal-binding</keyword>
<dbReference type="InterPro" id="IPR014758">
    <property type="entry name" value="Met-tRNA_synth"/>
</dbReference>
<evidence type="ECO:0000256" key="5">
    <source>
        <dbReference type="ARBA" id="ARBA00022741"/>
    </source>
</evidence>
<evidence type="ECO:0000256" key="6">
    <source>
        <dbReference type="ARBA" id="ARBA00022833"/>
    </source>
</evidence>
<evidence type="ECO:0000259" key="13">
    <source>
        <dbReference type="Pfam" id="PF09334"/>
    </source>
</evidence>
<dbReference type="Gene3D" id="3.40.50.620">
    <property type="entry name" value="HUPs"/>
    <property type="match status" value="1"/>
</dbReference>
<feature type="binding site" evidence="11">
    <location>
        <position position="145"/>
    </location>
    <ligand>
        <name>Zn(2+)</name>
        <dbReference type="ChEBI" id="CHEBI:29105"/>
    </ligand>
</feature>
<feature type="binding site" evidence="11">
    <location>
        <position position="158"/>
    </location>
    <ligand>
        <name>Zn(2+)</name>
        <dbReference type="ChEBI" id="CHEBI:29105"/>
    </ligand>
</feature>
<dbReference type="InterPro" id="IPR014729">
    <property type="entry name" value="Rossmann-like_a/b/a_fold"/>
</dbReference>
<dbReference type="PRINTS" id="PR01041">
    <property type="entry name" value="TRNASYNTHMET"/>
</dbReference>
<evidence type="ECO:0000256" key="4">
    <source>
        <dbReference type="ARBA" id="ARBA00022723"/>
    </source>
</evidence>
<dbReference type="Pfam" id="PF08264">
    <property type="entry name" value="Anticodon_1"/>
    <property type="match status" value="1"/>
</dbReference>
<keyword evidence="11" id="KW-0963">Cytoplasm</keyword>
<dbReference type="PANTHER" id="PTHR45765:SF1">
    <property type="entry name" value="METHIONINE--TRNA LIGASE, CYTOPLASMIC"/>
    <property type="match status" value="1"/>
</dbReference>
<evidence type="ECO:0000256" key="8">
    <source>
        <dbReference type="ARBA" id="ARBA00022917"/>
    </source>
</evidence>
<keyword evidence="8 11" id="KW-0648">Protein biosynthesis</keyword>
<evidence type="ECO:0000313" key="15">
    <source>
        <dbReference type="Proteomes" id="UP001194714"/>
    </source>
</evidence>
<dbReference type="NCBIfam" id="NF001100">
    <property type="entry name" value="PRK00133.1"/>
    <property type="match status" value="1"/>
</dbReference>
<keyword evidence="5 11" id="KW-0547">Nucleotide-binding</keyword>
<gene>
    <name evidence="11" type="primary">metG</name>
    <name evidence="14" type="ORF">NEPTK9_001006</name>
</gene>
<keyword evidence="3 11" id="KW-0436">Ligase</keyword>
<dbReference type="GO" id="GO:0004825">
    <property type="term" value="F:methionine-tRNA ligase activity"/>
    <property type="evidence" value="ECO:0007669"/>
    <property type="project" value="UniProtKB-EC"/>
</dbReference>
<feature type="short sequence motif" description="'KMSKS' region" evidence="11">
    <location>
        <begin position="330"/>
        <end position="334"/>
    </location>
</feature>
<dbReference type="InterPro" id="IPR041872">
    <property type="entry name" value="Anticodon_Met"/>
</dbReference>
<dbReference type="RefSeq" id="WP_194847793.1">
    <property type="nucleotide sequence ID" value="NZ_JAAEJV010000025.1"/>
</dbReference>
<comment type="caution">
    <text evidence="14">The sequence shown here is derived from an EMBL/GenBank/DDBJ whole genome shotgun (WGS) entry which is preliminary data.</text>
</comment>
<evidence type="ECO:0000256" key="9">
    <source>
        <dbReference type="ARBA" id="ARBA00023146"/>
    </source>
</evidence>
<evidence type="ECO:0000256" key="7">
    <source>
        <dbReference type="ARBA" id="ARBA00022840"/>
    </source>
</evidence>
<dbReference type="PANTHER" id="PTHR45765">
    <property type="entry name" value="METHIONINE--TRNA LIGASE"/>
    <property type="match status" value="1"/>
</dbReference>
<evidence type="ECO:0000256" key="2">
    <source>
        <dbReference type="ARBA" id="ARBA00008258"/>
    </source>
</evidence>
<dbReference type="EC" id="6.1.1.10" evidence="11"/>
<dbReference type="NCBIfam" id="TIGR00398">
    <property type="entry name" value="metG"/>
    <property type="match status" value="1"/>
</dbReference>
<keyword evidence="9 11" id="KW-0030">Aminoacyl-tRNA synthetase</keyword>
<dbReference type="CDD" id="cd00814">
    <property type="entry name" value="MetRS_core"/>
    <property type="match status" value="1"/>
</dbReference>
<dbReference type="InterPro" id="IPR015413">
    <property type="entry name" value="Methionyl/Leucyl_tRNA_Synth"/>
</dbReference>
<comment type="function">
    <text evidence="1 11">Is required not only for elongation of protein synthesis but also for the initiation of all mRNA translation through initiator tRNA(fMet) aminoacylation.</text>
</comment>
<feature type="binding site" evidence="11">
    <location>
        <position position="155"/>
    </location>
    <ligand>
        <name>Zn(2+)</name>
        <dbReference type="ChEBI" id="CHEBI:29105"/>
    </ligand>
</feature>
<organism evidence="14 15">
    <name type="scientific">Candidatus Neptunichlamydia vexilliferae</name>
    <dbReference type="NCBI Taxonomy" id="1651774"/>
    <lineage>
        <taxon>Bacteria</taxon>
        <taxon>Pseudomonadati</taxon>
        <taxon>Chlamydiota</taxon>
        <taxon>Chlamydiia</taxon>
        <taxon>Parachlamydiales</taxon>
        <taxon>Simkaniaceae</taxon>
        <taxon>Candidatus Neptunichlamydia</taxon>
    </lineage>
</organism>
<dbReference type="InterPro" id="IPR029038">
    <property type="entry name" value="MetRS_Zn"/>
</dbReference>
<keyword evidence="6 11" id="KW-0862">Zinc</keyword>
<evidence type="ECO:0000256" key="3">
    <source>
        <dbReference type="ARBA" id="ARBA00022598"/>
    </source>
</evidence>
<sequence length="539" mass="61554">MKTLITAALPYANGPLHFGHIAGAYLPADAYARFQRLIGNEVLFICGSDEHGVAITLSAEGAGRTPKEHVDHFHQVLQNFFQTMNISFDHYSRTTWEGHVEPTQGYFRDLLKNGYIEEKVTDELYSEKEGRFLADRYVTGICPKCGFEEARGDECPKCGASYEATDLKNPRSKVTGAPLTLKPTKHWFLRFDLFKEQLTEWLQKKKWKSNVMQFAQNYIDDLKPRAITRDSDWGIPVPLEGAKGKVLYVWFDAPIGYISATKEWALKKGSPDAWKTYWCDPETQLVNFIGKDNIPFHAIFFPAMTMGQDEPYKLVDELPANEFYHLGGKQFSKSEGNTIDLKAFFKDFSPDQARYAIAANAPETQDSSFTWEDFETRCNSELLGKYGNLVNRVLVFTQNKCDGTMPPYGDLGHDDEKFLEKIEELPKKIHEAYAHFHLRKATQIIMELAQEANVYFDHKKPWKDPEGMGTTIACCLRALDVLALISYPVIPETAEKLWRLLGNETLLKDQEWNQVLETAIPPNRVFPKPEILFTRVEAS</sequence>
<reference evidence="14 15" key="1">
    <citation type="submission" date="2020-01" db="EMBL/GenBank/DDBJ databases">
        <title>Draft genome sequence of Cand. Neptunochlamydia vexilliferae K9.</title>
        <authorList>
            <person name="Schulz F."/>
            <person name="Koestlbacher S."/>
            <person name="Wascher F."/>
            <person name="Pizzetti I."/>
            <person name="Horn M."/>
        </authorList>
    </citation>
    <scope>NUCLEOTIDE SEQUENCE [LARGE SCALE GENOMIC DNA]</scope>
    <source>
        <strain evidence="14 15">K9</strain>
    </source>
</reference>
<comment type="subcellular location">
    <subcellularLocation>
        <location evidence="11">Cytoplasm</location>
    </subcellularLocation>
</comment>
<protein>
    <recommendedName>
        <fullName evidence="11">Methionine--tRNA ligase</fullName>
        <ecNumber evidence="11">6.1.1.10</ecNumber>
    </recommendedName>
    <alternativeName>
        <fullName evidence="11">Methionyl-tRNA synthetase</fullName>
        <shortName evidence="11">MetRS</shortName>
    </alternativeName>
</protein>
<dbReference type="InterPro" id="IPR033911">
    <property type="entry name" value="MetRS_core"/>
</dbReference>
<feature type="domain" description="Methionyl/Leucyl tRNA synthetase" evidence="13">
    <location>
        <begin position="4"/>
        <end position="394"/>
    </location>
</feature>
<dbReference type="InterPro" id="IPR013155">
    <property type="entry name" value="M/V/L/I-tRNA-synth_anticd-bd"/>
</dbReference>